<name>A0A7J7X837_RHIFE</name>
<evidence type="ECO:0000256" key="1">
    <source>
        <dbReference type="SAM" id="MobiDB-lite"/>
    </source>
</evidence>
<feature type="region of interest" description="Disordered" evidence="1">
    <location>
        <begin position="1"/>
        <end position="113"/>
    </location>
</feature>
<feature type="compositionally biased region" description="Basic residues" evidence="1">
    <location>
        <begin position="102"/>
        <end position="113"/>
    </location>
</feature>
<evidence type="ECO:0000313" key="2">
    <source>
        <dbReference type="EMBL" id="KAF6345824.1"/>
    </source>
</evidence>
<reference evidence="2 3" key="1">
    <citation type="journal article" date="2020" name="Nature">
        <title>Six reference-quality genomes reveal evolution of bat adaptations.</title>
        <authorList>
            <person name="Jebb D."/>
            <person name="Huang Z."/>
            <person name="Pippel M."/>
            <person name="Hughes G.M."/>
            <person name="Lavrichenko K."/>
            <person name="Devanna P."/>
            <person name="Winkler S."/>
            <person name="Jermiin L.S."/>
            <person name="Skirmuntt E.C."/>
            <person name="Katzourakis A."/>
            <person name="Burkitt-Gray L."/>
            <person name="Ray D.A."/>
            <person name="Sullivan K.A.M."/>
            <person name="Roscito J.G."/>
            <person name="Kirilenko B.M."/>
            <person name="Davalos L.M."/>
            <person name="Corthals A.P."/>
            <person name="Power M.L."/>
            <person name="Jones G."/>
            <person name="Ransome R.D."/>
            <person name="Dechmann D.K.N."/>
            <person name="Locatelli A.G."/>
            <person name="Puechmaille S.J."/>
            <person name="Fedrigo O."/>
            <person name="Jarvis E.D."/>
            <person name="Hiller M."/>
            <person name="Vernes S.C."/>
            <person name="Myers E.W."/>
            <person name="Teeling E.C."/>
        </authorList>
    </citation>
    <scope>NUCLEOTIDE SEQUENCE [LARGE SCALE GENOMIC DNA]</scope>
    <source>
        <strain evidence="2">MRhiFer1</strain>
        <tissue evidence="2">Lung</tissue>
    </source>
</reference>
<comment type="caution">
    <text evidence="2">The sequence shown here is derived from an EMBL/GenBank/DDBJ whole genome shotgun (WGS) entry which is preliminary data.</text>
</comment>
<proteinExistence type="predicted"/>
<accession>A0A7J7X837</accession>
<dbReference type="AlphaFoldDB" id="A0A7J7X837"/>
<gene>
    <name evidence="2" type="ORF">mRhiFer1_016807</name>
</gene>
<protein>
    <submittedName>
        <fullName evidence="2">Transcription factor AP-2 alpha</fullName>
    </submittedName>
</protein>
<sequence>MLVHSFSAMDRHDGTSNGTARLPQLGTPEPLARPAAAAAPGLARPEAEPGVRAPAHAPGAAPPVVWPGSSQGLPATRGPSARPTRAWLRTRRPPNPLLTSCHRGRPACRRPGY</sequence>
<evidence type="ECO:0000313" key="3">
    <source>
        <dbReference type="Proteomes" id="UP000585614"/>
    </source>
</evidence>
<dbReference type="EMBL" id="JACAGC010000009">
    <property type="protein sequence ID" value="KAF6345824.1"/>
    <property type="molecule type" value="Genomic_DNA"/>
</dbReference>
<organism evidence="2 3">
    <name type="scientific">Rhinolophus ferrumequinum</name>
    <name type="common">Greater horseshoe bat</name>
    <dbReference type="NCBI Taxonomy" id="59479"/>
    <lineage>
        <taxon>Eukaryota</taxon>
        <taxon>Metazoa</taxon>
        <taxon>Chordata</taxon>
        <taxon>Craniata</taxon>
        <taxon>Vertebrata</taxon>
        <taxon>Euteleostomi</taxon>
        <taxon>Mammalia</taxon>
        <taxon>Eutheria</taxon>
        <taxon>Laurasiatheria</taxon>
        <taxon>Chiroptera</taxon>
        <taxon>Yinpterochiroptera</taxon>
        <taxon>Rhinolophoidea</taxon>
        <taxon>Rhinolophidae</taxon>
        <taxon>Rhinolophinae</taxon>
        <taxon>Rhinolophus</taxon>
    </lineage>
</organism>
<feature type="compositionally biased region" description="Low complexity" evidence="1">
    <location>
        <begin position="28"/>
        <end position="59"/>
    </location>
</feature>
<dbReference type="Proteomes" id="UP000585614">
    <property type="component" value="Unassembled WGS sequence"/>
</dbReference>